<evidence type="ECO:0000256" key="2">
    <source>
        <dbReference type="ARBA" id="ARBA00023239"/>
    </source>
</evidence>
<dbReference type="GO" id="GO:0016832">
    <property type="term" value="F:aldehyde-lyase activity"/>
    <property type="evidence" value="ECO:0007669"/>
    <property type="project" value="TreeGrafter"/>
</dbReference>
<sequence>MTDARHELVAAGRALSAAGLSPGASGNLSVRVGDLIYMTPTGARLEDLDPDRLAVLDARAPLREGHTAGPPPSKEFPLHRAFYRRDPGTRAVVHLHSAHAAACSCLPAWSRRSALAPLTPYFVMRVGQTPLIPYAAPGDLGQAHRMEALGFPFRAALLQNHGPITAGDTLARAVDAAVELEEVARLTLLLKDTAPRLLTTEEATDLAHRYGSPWEGAVD</sequence>
<keyword evidence="2" id="KW-0456">Lyase</keyword>
<gene>
    <name evidence="4" type="ORF">DVH02_14700</name>
</gene>
<dbReference type="PANTHER" id="PTHR22789">
    <property type="entry name" value="FUCULOSE PHOSPHATE ALDOLASE"/>
    <property type="match status" value="1"/>
</dbReference>
<dbReference type="Pfam" id="PF00596">
    <property type="entry name" value="Aldolase_II"/>
    <property type="match status" value="1"/>
</dbReference>
<proteinExistence type="predicted"/>
<dbReference type="Gene3D" id="3.40.225.10">
    <property type="entry name" value="Class II aldolase/adducin N-terminal domain"/>
    <property type="match status" value="1"/>
</dbReference>
<dbReference type="GO" id="GO:0005829">
    <property type="term" value="C:cytosol"/>
    <property type="evidence" value="ECO:0007669"/>
    <property type="project" value="TreeGrafter"/>
</dbReference>
<accession>A0A370BD76</accession>
<name>A0A370BD76_9ACTN</name>
<dbReference type="OrthoDB" id="9786287at2"/>
<dbReference type="InterPro" id="IPR001303">
    <property type="entry name" value="Aldolase_II/adducin_N"/>
</dbReference>
<evidence type="ECO:0000256" key="1">
    <source>
        <dbReference type="ARBA" id="ARBA00022723"/>
    </source>
</evidence>
<dbReference type="SUPFAM" id="SSF53639">
    <property type="entry name" value="AraD/HMP-PK domain-like"/>
    <property type="match status" value="1"/>
</dbReference>
<evidence type="ECO:0000313" key="5">
    <source>
        <dbReference type="Proteomes" id="UP000253741"/>
    </source>
</evidence>
<dbReference type="AlphaFoldDB" id="A0A370BD76"/>
<keyword evidence="1" id="KW-0479">Metal-binding</keyword>
<dbReference type="EMBL" id="QQNA01000103">
    <property type="protein sequence ID" value="RDG37405.1"/>
    <property type="molecule type" value="Genomic_DNA"/>
</dbReference>
<comment type="caution">
    <text evidence="4">The sequence shown here is derived from an EMBL/GenBank/DDBJ whole genome shotgun (WGS) entry which is preliminary data.</text>
</comment>
<dbReference type="InterPro" id="IPR050197">
    <property type="entry name" value="Aldolase_class_II_sugar_metab"/>
</dbReference>
<dbReference type="GO" id="GO:0019323">
    <property type="term" value="P:pentose catabolic process"/>
    <property type="evidence" value="ECO:0007669"/>
    <property type="project" value="TreeGrafter"/>
</dbReference>
<dbReference type="PANTHER" id="PTHR22789:SF0">
    <property type="entry name" value="3-OXO-TETRONATE 4-PHOSPHATE DECARBOXYLASE-RELATED"/>
    <property type="match status" value="1"/>
</dbReference>
<dbReference type="SMART" id="SM01007">
    <property type="entry name" value="Aldolase_II"/>
    <property type="match status" value="1"/>
</dbReference>
<keyword evidence="5" id="KW-1185">Reference proteome</keyword>
<dbReference type="Proteomes" id="UP000253741">
    <property type="component" value="Unassembled WGS sequence"/>
</dbReference>
<protein>
    <submittedName>
        <fullName evidence="4">Aldolase</fullName>
    </submittedName>
</protein>
<feature type="domain" description="Class II aldolase/adducin N-terminal" evidence="3">
    <location>
        <begin position="6"/>
        <end position="188"/>
    </location>
</feature>
<organism evidence="4 5">
    <name type="scientific">Streptomyces corynorhini</name>
    <dbReference type="NCBI Taxonomy" id="2282652"/>
    <lineage>
        <taxon>Bacteria</taxon>
        <taxon>Bacillati</taxon>
        <taxon>Actinomycetota</taxon>
        <taxon>Actinomycetes</taxon>
        <taxon>Kitasatosporales</taxon>
        <taxon>Streptomycetaceae</taxon>
        <taxon>Streptomyces</taxon>
    </lineage>
</organism>
<dbReference type="InterPro" id="IPR036409">
    <property type="entry name" value="Aldolase_II/adducin_N_sf"/>
</dbReference>
<dbReference type="RefSeq" id="WP_114624257.1">
    <property type="nucleotide sequence ID" value="NZ_QQNA01000103.1"/>
</dbReference>
<evidence type="ECO:0000259" key="3">
    <source>
        <dbReference type="SMART" id="SM01007"/>
    </source>
</evidence>
<dbReference type="GO" id="GO:0046872">
    <property type="term" value="F:metal ion binding"/>
    <property type="evidence" value="ECO:0007669"/>
    <property type="project" value="UniProtKB-KW"/>
</dbReference>
<reference evidence="4 5" key="1">
    <citation type="submission" date="2018-07" db="EMBL/GenBank/DDBJ databases">
        <title>Streptomyces species from bats.</title>
        <authorList>
            <person name="Dunlap C."/>
        </authorList>
    </citation>
    <scope>NUCLEOTIDE SEQUENCE [LARGE SCALE GENOMIC DNA]</scope>
    <source>
        <strain evidence="4 5">AC230</strain>
    </source>
</reference>
<evidence type="ECO:0000313" key="4">
    <source>
        <dbReference type="EMBL" id="RDG37405.1"/>
    </source>
</evidence>